<dbReference type="EMBL" id="CP000498">
    <property type="protein sequence ID" value="ABN66553.2"/>
    <property type="molecule type" value="Genomic_DNA"/>
</dbReference>
<dbReference type="OMA" id="MVNRIVY"/>
<dbReference type="RefSeq" id="XP_001384582.2">
    <property type="nucleotide sequence ID" value="XM_001384545.1"/>
</dbReference>
<evidence type="ECO:0000256" key="6">
    <source>
        <dbReference type="ARBA" id="ARBA00022968"/>
    </source>
</evidence>
<evidence type="ECO:0000256" key="5">
    <source>
        <dbReference type="ARBA" id="ARBA00022692"/>
    </source>
</evidence>
<protein>
    <submittedName>
        <fullName evidence="10">Uncharacterized protein</fullName>
    </submittedName>
</protein>
<evidence type="ECO:0000256" key="4">
    <source>
        <dbReference type="ARBA" id="ARBA00022679"/>
    </source>
</evidence>
<evidence type="ECO:0000256" key="1">
    <source>
        <dbReference type="ARBA" id="ARBA00004606"/>
    </source>
</evidence>
<dbReference type="OrthoDB" id="3631276at2759"/>
<keyword evidence="7" id="KW-1133">Transmembrane helix</keyword>
<dbReference type="STRING" id="322104.A3LUA6"/>
<dbReference type="Proteomes" id="UP000002258">
    <property type="component" value="Chromosome 4"/>
</dbReference>
<keyword evidence="11" id="KW-1185">Reference proteome</keyword>
<keyword evidence="3" id="KW-0328">Glycosyltransferase</keyword>
<evidence type="ECO:0000256" key="7">
    <source>
        <dbReference type="ARBA" id="ARBA00022989"/>
    </source>
</evidence>
<organism evidence="10 11">
    <name type="scientific">Scheffersomyces stipitis (strain ATCC 58785 / CBS 6054 / NBRC 10063 / NRRL Y-11545)</name>
    <name type="common">Yeast</name>
    <name type="synonym">Pichia stipitis</name>
    <dbReference type="NCBI Taxonomy" id="322104"/>
    <lineage>
        <taxon>Eukaryota</taxon>
        <taxon>Fungi</taxon>
        <taxon>Dikarya</taxon>
        <taxon>Ascomycota</taxon>
        <taxon>Saccharomycotina</taxon>
        <taxon>Pichiomycetes</taxon>
        <taxon>Debaryomycetaceae</taxon>
        <taxon>Scheffersomyces</taxon>
    </lineage>
</organism>
<dbReference type="GO" id="GO:0016020">
    <property type="term" value="C:membrane"/>
    <property type="evidence" value="ECO:0007669"/>
    <property type="project" value="UniProtKB-SubCell"/>
</dbReference>
<keyword evidence="4" id="KW-0808">Transferase</keyword>
<evidence type="ECO:0000313" key="10">
    <source>
        <dbReference type="EMBL" id="ABN66553.2"/>
    </source>
</evidence>
<dbReference type="GO" id="GO:0000030">
    <property type="term" value="F:mannosyltransferase activity"/>
    <property type="evidence" value="ECO:0007669"/>
    <property type="project" value="InterPro"/>
</dbReference>
<keyword evidence="8" id="KW-0472">Membrane</keyword>
<feature type="non-terminal residue" evidence="10">
    <location>
        <position position="1"/>
    </location>
</feature>
<evidence type="ECO:0000256" key="2">
    <source>
        <dbReference type="ARBA" id="ARBA00009486"/>
    </source>
</evidence>
<gene>
    <name evidence="10" type="ORF">PICST_58858</name>
</gene>
<keyword evidence="9" id="KW-0961">Cell wall biogenesis/degradation</keyword>
<name>A3LUA6_PICST</name>
<evidence type="ECO:0000256" key="9">
    <source>
        <dbReference type="ARBA" id="ARBA00023316"/>
    </source>
</evidence>
<evidence type="ECO:0000313" key="11">
    <source>
        <dbReference type="Proteomes" id="UP000002258"/>
    </source>
</evidence>
<keyword evidence="6" id="KW-0735">Signal-anchor</keyword>
<sequence>ALLLILNANVWYFLTQSIIKAHSEYSSSSAKSFNLLHSPVTKESLNQPYEEFSISGFSFLEVGSDDVENFKCSHVVFHDDHTVKSTKPKSLDQKNELRLIRKRALHLNSTGEYPIIRNYFLDKEGESEDEILKNKWYKFCGSAVWMDKYQVYFFVSRVIYSERSLRNKPTISLPYAQVFDKNWKEINDYEFPQSDIKFPAFLPIAFDEHPEGVQLYLGADDPRVILRNYLDPETNIMEQEPVIVFNSDSAEIDWKRAIHTYRPFTNSKKALRLKIRGMEPRKIEKNWAPFFDEDYSSINFVYSFNPIRVIKCDIVSGECDKQTGPEFEGKKIPEIRGGTNIVRVPPGFLPKHLASTREYWFGIARSHDFNCGCLKVIYRPHSFLISRALGSSNYTLDYVSSLFDFNIDTEAWNSKLEYSKCKDGKSVLIPNSISSWDIIPKDDGAEGELEDVMGITISEADRNNKIVYVKGFLKHINTVIGGEKAKSSSHYSSGDTVAIESNLLGKCATSLADEYCLLTAKRMNWKL</sequence>
<reference evidence="10 11" key="1">
    <citation type="journal article" date="2007" name="Nat. Biotechnol.">
        <title>Genome sequence of the lignocellulose-bioconverting and xylose-fermenting yeast Pichia stipitis.</title>
        <authorList>
            <person name="Jeffries T.W."/>
            <person name="Grigoriev I.V."/>
            <person name="Grimwood J."/>
            <person name="Laplaza J.M."/>
            <person name="Aerts A."/>
            <person name="Salamov A."/>
            <person name="Schmutz J."/>
            <person name="Lindquist E."/>
            <person name="Dehal P."/>
            <person name="Shapiro H."/>
            <person name="Jin Y.S."/>
            <person name="Passoth V."/>
            <person name="Richardson P.M."/>
        </authorList>
    </citation>
    <scope>NUCLEOTIDE SEQUENCE [LARGE SCALE GENOMIC DNA]</scope>
    <source>
        <strain evidence="11">ATCC 58785 / CBS 6054 / NBRC 10063 / NRRL Y-11545</strain>
    </source>
</reference>
<evidence type="ECO:0000256" key="3">
    <source>
        <dbReference type="ARBA" id="ARBA00022676"/>
    </source>
</evidence>
<evidence type="ECO:0000256" key="8">
    <source>
        <dbReference type="ARBA" id="ARBA00023136"/>
    </source>
</evidence>
<dbReference type="GO" id="GO:0071555">
    <property type="term" value="P:cell wall organization"/>
    <property type="evidence" value="ECO:0007669"/>
    <property type="project" value="UniProtKB-KW"/>
</dbReference>
<dbReference type="HOGENOM" id="CLU_013841_3_0_1"/>
<dbReference type="AlphaFoldDB" id="A3LUA6"/>
<dbReference type="GeneID" id="4838560"/>
<dbReference type="Pfam" id="PF12141">
    <property type="entry name" value="BMT"/>
    <property type="match status" value="2"/>
</dbReference>
<dbReference type="eggNOG" id="ENOG502QTZG">
    <property type="taxonomic scope" value="Eukaryota"/>
</dbReference>
<accession>A3LUA6</accession>
<keyword evidence="5" id="KW-0812">Transmembrane</keyword>
<comment type="similarity">
    <text evidence="2">Belongs to the BMT family.</text>
</comment>
<comment type="subcellular location">
    <subcellularLocation>
        <location evidence="1">Membrane</location>
        <topology evidence="1">Single-pass type II membrane protein</topology>
    </subcellularLocation>
</comment>
<dbReference type="InterPro" id="IPR021988">
    <property type="entry name" value="BMT1"/>
</dbReference>
<proteinExistence type="inferred from homology"/>
<dbReference type="KEGG" id="pic:PICST_58858"/>
<dbReference type="InParanoid" id="A3LUA6"/>